<sequence length="128" mass="13935">MHDEELAARRVGHHAARHRQHAARVLERVGKAVLAELARDRVARSAHAGAGRVAALDHEAGNHAVEDQPVVKALLDQVHEVGDRIGRDFGEQLGLNHIAVVHFDGHNGVHAGILLVYDGFSFLTTVYL</sequence>
<evidence type="ECO:0000313" key="1">
    <source>
        <dbReference type="EMBL" id="MPN63595.1"/>
    </source>
</evidence>
<gene>
    <name evidence="1" type="ORF">SDC9_211359</name>
</gene>
<proteinExistence type="predicted"/>
<protein>
    <submittedName>
        <fullName evidence="1">Uncharacterized protein</fullName>
    </submittedName>
</protein>
<dbReference type="EMBL" id="VSSQ01143254">
    <property type="protein sequence ID" value="MPN63595.1"/>
    <property type="molecule type" value="Genomic_DNA"/>
</dbReference>
<comment type="caution">
    <text evidence="1">The sequence shown here is derived from an EMBL/GenBank/DDBJ whole genome shotgun (WGS) entry which is preliminary data.</text>
</comment>
<reference evidence="1" key="1">
    <citation type="submission" date="2019-08" db="EMBL/GenBank/DDBJ databases">
        <authorList>
            <person name="Kucharzyk K."/>
            <person name="Murdoch R.W."/>
            <person name="Higgins S."/>
            <person name="Loffler F."/>
        </authorList>
    </citation>
    <scope>NUCLEOTIDE SEQUENCE</scope>
</reference>
<accession>A0A645JIT6</accession>
<organism evidence="1">
    <name type="scientific">bioreactor metagenome</name>
    <dbReference type="NCBI Taxonomy" id="1076179"/>
    <lineage>
        <taxon>unclassified sequences</taxon>
        <taxon>metagenomes</taxon>
        <taxon>ecological metagenomes</taxon>
    </lineage>
</organism>
<dbReference type="AlphaFoldDB" id="A0A645JIT6"/>
<name>A0A645JIT6_9ZZZZ</name>